<dbReference type="GO" id="GO:0046872">
    <property type="term" value="F:metal ion binding"/>
    <property type="evidence" value="ECO:0007669"/>
    <property type="project" value="UniProtKB-KW"/>
</dbReference>
<evidence type="ECO:0000256" key="1">
    <source>
        <dbReference type="ARBA" id="ARBA00001033"/>
    </source>
</evidence>
<dbReference type="InterPro" id="IPR020583">
    <property type="entry name" value="Inositol_monoP_metal-BS"/>
</dbReference>
<dbReference type="Proteomes" id="UP000433788">
    <property type="component" value="Unassembled WGS sequence"/>
</dbReference>
<evidence type="ECO:0000256" key="9">
    <source>
        <dbReference type="ARBA" id="ARBA00023884"/>
    </source>
</evidence>
<dbReference type="Gene3D" id="3.30.540.10">
    <property type="entry name" value="Fructose-1,6-Bisphosphatase, subunit A, domain 1"/>
    <property type="match status" value="1"/>
</dbReference>
<keyword evidence="13" id="KW-1185">Reference proteome</keyword>
<evidence type="ECO:0000256" key="2">
    <source>
        <dbReference type="ARBA" id="ARBA00001946"/>
    </source>
</evidence>
<dbReference type="SUPFAM" id="SSF56655">
    <property type="entry name" value="Carbohydrate phosphatase"/>
    <property type="match status" value="1"/>
</dbReference>
<comment type="caution">
    <text evidence="12">The sequence shown here is derived from an EMBL/GenBank/DDBJ whole genome shotgun (WGS) entry which is preliminary data.</text>
</comment>
<dbReference type="FunFam" id="3.30.540.10:FF:000003">
    <property type="entry name" value="Inositol-1-monophosphatase"/>
    <property type="match status" value="1"/>
</dbReference>
<dbReference type="Gene3D" id="3.40.190.80">
    <property type="match status" value="1"/>
</dbReference>
<evidence type="ECO:0000313" key="13">
    <source>
        <dbReference type="Proteomes" id="UP000433788"/>
    </source>
</evidence>
<dbReference type="EC" id="3.1.3.25" evidence="4"/>
<evidence type="ECO:0000256" key="4">
    <source>
        <dbReference type="ARBA" id="ARBA00013106"/>
    </source>
</evidence>
<comment type="catalytic activity">
    <reaction evidence="1">
        <text>a myo-inositol phosphate + H2O = myo-inositol + phosphate</text>
        <dbReference type="Rhea" id="RHEA:24056"/>
        <dbReference type="ChEBI" id="CHEBI:15377"/>
        <dbReference type="ChEBI" id="CHEBI:17268"/>
        <dbReference type="ChEBI" id="CHEBI:43474"/>
        <dbReference type="ChEBI" id="CHEBI:84139"/>
        <dbReference type="EC" id="3.1.3.25"/>
    </reaction>
</comment>
<protein>
    <recommendedName>
        <fullName evidence="9">Nus factor SuhB</fullName>
        <ecNumber evidence="4">3.1.3.25</ecNumber>
    </recommendedName>
    <alternativeName>
        <fullName evidence="10">Inositol-1-monophosphatase</fullName>
    </alternativeName>
</protein>
<dbReference type="GO" id="GO:0008934">
    <property type="term" value="F:inositol monophosphate 1-phosphatase activity"/>
    <property type="evidence" value="ECO:0007669"/>
    <property type="project" value="TreeGrafter"/>
</dbReference>
<dbReference type="AlphaFoldDB" id="A0A6N7QL51"/>
<evidence type="ECO:0000256" key="7">
    <source>
        <dbReference type="ARBA" id="ARBA00022814"/>
    </source>
</evidence>
<name>A0A6N7QL51_9GAMM</name>
<keyword evidence="7" id="KW-0805">Transcription regulation</keyword>
<sequence length="286" mass="30466">MNIKCRVCIPIGHNMNSSPLKIETVDRYEAALELIESAARSALTYFNEQDSLVKESKVAPMDVVSQADREVESALRQQLKAIFPDDSVIGEEGGISPGQSDYTWVIDPIDGTLPFVSGLPHWCIAIALMEAETTVAAVTLAPVSGQHYAAARGAGFWVNHHLQPAITNRPLVGNMTAIGASPWADPSVLGHCIQSVLEAGSLHYRNGSGALMLAEVAAGHLAGYYEPHMKAWDCLGGLLMVEEAGGVIAPIDNKQLMSDGHEVLAATPAAFTPLETIIKSAIQTQS</sequence>
<feature type="binding site" evidence="11">
    <location>
        <position position="91"/>
    </location>
    <ligand>
        <name>Mg(2+)</name>
        <dbReference type="ChEBI" id="CHEBI:18420"/>
        <label>1</label>
        <note>catalytic</note>
    </ligand>
</feature>
<reference evidence="12 13" key="1">
    <citation type="submission" date="2019-11" db="EMBL/GenBank/DDBJ databases">
        <authorList>
            <person name="Zhang X.Y."/>
        </authorList>
    </citation>
    <scope>NUCLEOTIDE SEQUENCE [LARGE SCALE GENOMIC DNA]</scope>
    <source>
        <strain evidence="12 13">C176</strain>
    </source>
</reference>
<dbReference type="PANTHER" id="PTHR20854:SF4">
    <property type="entry name" value="INOSITOL-1-MONOPHOSPHATASE-RELATED"/>
    <property type="match status" value="1"/>
</dbReference>
<keyword evidence="7" id="KW-0889">Transcription antitermination</keyword>
<dbReference type="PANTHER" id="PTHR20854">
    <property type="entry name" value="INOSITOL MONOPHOSPHATASE"/>
    <property type="match status" value="1"/>
</dbReference>
<accession>A0A6N7QL51</accession>
<feature type="binding site" evidence="11">
    <location>
        <position position="107"/>
    </location>
    <ligand>
        <name>Mg(2+)</name>
        <dbReference type="ChEBI" id="CHEBI:18420"/>
        <label>1</label>
        <note>catalytic</note>
    </ligand>
</feature>
<dbReference type="GO" id="GO:0031564">
    <property type="term" value="P:transcription antitermination"/>
    <property type="evidence" value="ECO:0007669"/>
    <property type="project" value="UniProtKB-KW"/>
</dbReference>
<keyword evidence="5 11" id="KW-0479">Metal-binding</keyword>
<dbReference type="GO" id="GO:0007165">
    <property type="term" value="P:signal transduction"/>
    <property type="evidence" value="ECO:0007669"/>
    <property type="project" value="TreeGrafter"/>
</dbReference>
<evidence type="ECO:0000256" key="6">
    <source>
        <dbReference type="ARBA" id="ARBA00022801"/>
    </source>
</evidence>
<keyword evidence="8 11" id="KW-0460">Magnesium</keyword>
<evidence type="ECO:0000256" key="10">
    <source>
        <dbReference type="ARBA" id="ARBA00030730"/>
    </source>
</evidence>
<keyword evidence="6" id="KW-0378">Hydrolase</keyword>
<dbReference type="InterPro" id="IPR000760">
    <property type="entry name" value="Inositol_monophosphatase-like"/>
</dbReference>
<feature type="binding site" evidence="11">
    <location>
        <position position="233"/>
    </location>
    <ligand>
        <name>Mg(2+)</name>
        <dbReference type="ChEBI" id="CHEBI:18420"/>
        <label>1</label>
        <note>catalytic</note>
    </ligand>
</feature>
<evidence type="ECO:0000256" key="8">
    <source>
        <dbReference type="ARBA" id="ARBA00022842"/>
    </source>
</evidence>
<dbReference type="PRINTS" id="PR00377">
    <property type="entry name" value="IMPHPHTASES"/>
</dbReference>
<evidence type="ECO:0000313" key="12">
    <source>
        <dbReference type="EMBL" id="MRH77151.1"/>
    </source>
</evidence>
<evidence type="ECO:0000256" key="3">
    <source>
        <dbReference type="ARBA" id="ARBA00009759"/>
    </source>
</evidence>
<comment type="cofactor">
    <cofactor evidence="2 11">
        <name>Mg(2+)</name>
        <dbReference type="ChEBI" id="CHEBI:18420"/>
    </cofactor>
</comment>
<keyword evidence="7" id="KW-0804">Transcription</keyword>
<dbReference type="GO" id="GO:0006020">
    <property type="term" value="P:inositol metabolic process"/>
    <property type="evidence" value="ECO:0007669"/>
    <property type="project" value="TreeGrafter"/>
</dbReference>
<organism evidence="12 13">
    <name type="scientific">Spiribacter salilacus</name>
    <dbReference type="NCBI Taxonomy" id="2664894"/>
    <lineage>
        <taxon>Bacteria</taxon>
        <taxon>Pseudomonadati</taxon>
        <taxon>Pseudomonadota</taxon>
        <taxon>Gammaproteobacteria</taxon>
        <taxon>Chromatiales</taxon>
        <taxon>Ectothiorhodospiraceae</taxon>
        <taxon>Spiribacter</taxon>
    </lineage>
</organism>
<feature type="binding site" evidence="11">
    <location>
        <position position="109"/>
    </location>
    <ligand>
        <name>Mg(2+)</name>
        <dbReference type="ChEBI" id="CHEBI:18420"/>
        <label>1</label>
        <note>catalytic</note>
    </ligand>
</feature>
<evidence type="ECO:0000256" key="5">
    <source>
        <dbReference type="ARBA" id="ARBA00022723"/>
    </source>
</evidence>
<feature type="binding site" evidence="11">
    <location>
        <position position="110"/>
    </location>
    <ligand>
        <name>Mg(2+)</name>
        <dbReference type="ChEBI" id="CHEBI:18420"/>
        <label>1</label>
        <note>catalytic</note>
    </ligand>
</feature>
<proteinExistence type="inferred from homology"/>
<dbReference type="Pfam" id="PF00459">
    <property type="entry name" value="Inositol_P"/>
    <property type="match status" value="1"/>
</dbReference>
<comment type="similarity">
    <text evidence="3">Belongs to the inositol monophosphatase superfamily.</text>
</comment>
<dbReference type="EMBL" id="WJPP01000001">
    <property type="protein sequence ID" value="MRH77151.1"/>
    <property type="molecule type" value="Genomic_DNA"/>
</dbReference>
<evidence type="ECO:0000256" key="11">
    <source>
        <dbReference type="PIRSR" id="PIRSR600760-2"/>
    </source>
</evidence>
<gene>
    <name evidence="12" type="ORF">GH984_00290</name>
</gene>
<dbReference type="PROSITE" id="PS00629">
    <property type="entry name" value="IMP_1"/>
    <property type="match status" value="1"/>
</dbReference>